<evidence type="ECO:0000256" key="3">
    <source>
        <dbReference type="PROSITE-ProRule" id="PRU00169"/>
    </source>
</evidence>
<dbReference type="InterPro" id="IPR046947">
    <property type="entry name" value="LytR-like"/>
</dbReference>
<dbReference type="RefSeq" id="WP_092334629.1">
    <property type="nucleotide sequence ID" value="NZ_FNCP01000019.1"/>
</dbReference>
<comment type="function">
    <text evidence="2">May play the central regulatory role in sporulation. It may be an element of the effector pathway responsible for the activation of sporulation genes in response to nutritional stress. Spo0A may act in concert with spo0H (a sigma factor) to control the expression of some genes that are critical to the sporulation process.</text>
</comment>
<feature type="modified residue" description="4-aspartylphosphate" evidence="3">
    <location>
        <position position="53"/>
    </location>
</feature>
<dbReference type="Gene3D" id="3.40.50.2300">
    <property type="match status" value="1"/>
</dbReference>
<dbReference type="SMART" id="SM00448">
    <property type="entry name" value="REC"/>
    <property type="match status" value="1"/>
</dbReference>
<dbReference type="GO" id="GO:0000156">
    <property type="term" value="F:phosphorelay response regulator activity"/>
    <property type="evidence" value="ECO:0007669"/>
    <property type="project" value="InterPro"/>
</dbReference>
<dbReference type="Gene3D" id="2.20.25.10">
    <property type="match status" value="1"/>
</dbReference>
<dbReference type="GO" id="GO:0003677">
    <property type="term" value="F:DNA binding"/>
    <property type="evidence" value="ECO:0007669"/>
    <property type="project" value="InterPro"/>
</dbReference>
<dbReference type="EMBL" id="FNCP01000019">
    <property type="protein sequence ID" value="SDH80948.1"/>
    <property type="molecule type" value="Genomic_DNA"/>
</dbReference>
<proteinExistence type="predicted"/>
<feature type="domain" description="HTH LytTR-type" evidence="6">
    <location>
        <begin position="160"/>
        <end position="263"/>
    </location>
</feature>
<feature type="domain" description="Response regulatory" evidence="5">
    <location>
        <begin position="2"/>
        <end position="119"/>
    </location>
</feature>
<dbReference type="SUPFAM" id="SSF52172">
    <property type="entry name" value="CheY-like"/>
    <property type="match status" value="1"/>
</dbReference>
<dbReference type="Pfam" id="PF00072">
    <property type="entry name" value="Response_reg"/>
    <property type="match status" value="1"/>
</dbReference>
<dbReference type="PANTHER" id="PTHR37299:SF1">
    <property type="entry name" value="STAGE 0 SPORULATION PROTEIN A HOMOLOG"/>
    <property type="match status" value="1"/>
</dbReference>
<keyword evidence="3" id="KW-0597">Phosphoprotein</keyword>
<dbReference type="PANTHER" id="PTHR37299">
    <property type="entry name" value="TRANSCRIPTIONAL REGULATOR-RELATED"/>
    <property type="match status" value="1"/>
</dbReference>
<dbReference type="PROSITE" id="PS50110">
    <property type="entry name" value="RESPONSE_REGULATORY"/>
    <property type="match status" value="1"/>
</dbReference>
<dbReference type="SMART" id="SM00850">
    <property type="entry name" value="LytTR"/>
    <property type="match status" value="1"/>
</dbReference>
<dbReference type="PROSITE" id="PS50930">
    <property type="entry name" value="HTH_LYTTR"/>
    <property type="match status" value="1"/>
</dbReference>
<accession>A0A1G8FFM2</accession>
<dbReference type="InterPro" id="IPR011006">
    <property type="entry name" value="CheY-like_superfamily"/>
</dbReference>
<organism evidence="7 8">
    <name type="scientific">Desulfosporosinus hippei DSM 8344</name>
    <dbReference type="NCBI Taxonomy" id="1121419"/>
    <lineage>
        <taxon>Bacteria</taxon>
        <taxon>Bacillati</taxon>
        <taxon>Bacillota</taxon>
        <taxon>Clostridia</taxon>
        <taxon>Eubacteriales</taxon>
        <taxon>Desulfitobacteriaceae</taxon>
        <taxon>Desulfosporosinus</taxon>
    </lineage>
</organism>
<evidence type="ECO:0000259" key="6">
    <source>
        <dbReference type="PROSITE" id="PS50930"/>
    </source>
</evidence>
<dbReference type="Gene3D" id="2.40.50.40">
    <property type="match status" value="1"/>
</dbReference>
<evidence type="ECO:0000313" key="7">
    <source>
        <dbReference type="EMBL" id="SDH80948.1"/>
    </source>
</evidence>
<dbReference type="Proteomes" id="UP000198656">
    <property type="component" value="Unassembled WGS sequence"/>
</dbReference>
<evidence type="ECO:0000313" key="8">
    <source>
        <dbReference type="Proteomes" id="UP000198656"/>
    </source>
</evidence>
<gene>
    <name evidence="7" type="ORF">SAMN05443529_11975</name>
</gene>
<evidence type="ECO:0000256" key="1">
    <source>
        <dbReference type="ARBA" id="ARBA00018672"/>
    </source>
</evidence>
<reference evidence="8" key="1">
    <citation type="submission" date="2016-10" db="EMBL/GenBank/DDBJ databases">
        <authorList>
            <person name="Varghese N."/>
            <person name="Submissions S."/>
        </authorList>
    </citation>
    <scope>NUCLEOTIDE SEQUENCE [LARGE SCALE GENOMIC DNA]</scope>
    <source>
        <strain evidence="8">DSM 8344</strain>
    </source>
</reference>
<protein>
    <recommendedName>
        <fullName evidence="1">Stage 0 sporulation protein A homolog</fullName>
    </recommendedName>
</protein>
<sequence length="263" mass="30290">MRVIVADDEQPSRDELIYLLGKIPEIDIIGEVSTNEEVLKKVSELKPDVVFLDIEMPDGSGIDTAINISRNIEYSLRPAFVFATAYNNYAVQAFDLNAADYILKPFKEERLADTVQRLKTRLEKQTNVKEAEEGTIPNEFMDKLDRIYSILHPNNGMSKLKVEENEKIYLIPFEDILYATIEDRSVRVFIEKRSYLTSYTLNELESILGESFLRVHKSYVANLNKVEAVIPWFNNTCNLTMKDGSEIPVSRTYVKSLRQHLKL</sequence>
<dbReference type="OrthoDB" id="9809318at2"/>
<dbReference type="AlphaFoldDB" id="A0A1G8FFM2"/>
<keyword evidence="4" id="KW-0175">Coiled coil</keyword>
<dbReference type="InterPro" id="IPR007492">
    <property type="entry name" value="LytTR_DNA-bd_dom"/>
</dbReference>
<dbReference type="Pfam" id="PF04397">
    <property type="entry name" value="LytTR"/>
    <property type="match status" value="1"/>
</dbReference>
<feature type="coiled-coil region" evidence="4">
    <location>
        <begin position="108"/>
        <end position="135"/>
    </location>
</feature>
<keyword evidence="8" id="KW-1185">Reference proteome</keyword>
<evidence type="ECO:0000259" key="5">
    <source>
        <dbReference type="PROSITE" id="PS50110"/>
    </source>
</evidence>
<evidence type="ECO:0000256" key="2">
    <source>
        <dbReference type="ARBA" id="ARBA00024867"/>
    </source>
</evidence>
<evidence type="ECO:0000256" key="4">
    <source>
        <dbReference type="SAM" id="Coils"/>
    </source>
</evidence>
<dbReference type="InterPro" id="IPR001789">
    <property type="entry name" value="Sig_transdc_resp-reg_receiver"/>
</dbReference>
<name>A0A1G8FFM2_9FIRM</name>
<dbReference type="STRING" id="1121419.SAMN05443529_11975"/>